<evidence type="ECO:0000256" key="6">
    <source>
        <dbReference type="PROSITE-ProRule" id="PRU00169"/>
    </source>
</evidence>
<organism evidence="10 11">
    <name type="scientific">Paenibacillus ginsengarvi</name>
    <dbReference type="NCBI Taxonomy" id="400777"/>
    <lineage>
        <taxon>Bacteria</taxon>
        <taxon>Bacillati</taxon>
        <taxon>Bacillota</taxon>
        <taxon>Bacilli</taxon>
        <taxon>Bacillales</taxon>
        <taxon>Paenibacillaceae</taxon>
        <taxon>Paenibacillus</taxon>
    </lineage>
</organism>
<dbReference type="GO" id="GO:0005829">
    <property type="term" value="C:cytosol"/>
    <property type="evidence" value="ECO:0007669"/>
    <property type="project" value="TreeGrafter"/>
</dbReference>
<dbReference type="InterPro" id="IPR039420">
    <property type="entry name" value="WalR-like"/>
</dbReference>
<dbReference type="PANTHER" id="PTHR48111:SF22">
    <property type="entry name" value="REGULATOR OF RPOS"/>
    <property type="match status" value="1"/>
</dbReference>
<reference evidence="10 11" key="1">
    <citation type="journal article" date="2007" name="Int. J. Syst. Evol. Microbiol.">
        <title>Paenibacillus ginsengarvi sp. nov., isolated from soil from ginseng cultivation.</title>
        <authorList>
            <person name="Yoon M.H."/>
            <person name="Ten L.N."/>
            <person name="Im W.T."/>
        </authorList>
    </citation>
    <scope>NUCLEOTIDE SEQUENCE [LARGE SCALE GENOMIC DNA]</scope>
    <source>
        <strain evidence="10 11">KCTC 13059</strain>
    </source>
</reference>
<evidence type="ECO:0000256" key="3">
    <source>
        <dbReference type="ARBA" id="ARBA00023015"/>
    </source>
</evidence>
<dbReference type="CDD" id="cd00383">
    <property type="entry name" value="trans_reg_C"/>
    <property type="match status" value="1"/>
</dbReference>
<evidence type="ECO:0000256" key="2">
    <source>
        <dbReference type="ARBA" id="ARBA00023012"/>
    </source>
</evidence>
<dbReference type="Gene3D" id="1.10.10.10">
    <property type="entry name" value="Winged helix-like DNA-binding domain superfamily/Winged helix DNA-binding domain"/>
    <property type="match status" value="1"/>
</dbReference>
<evidence type="ECO:0000259" key="8">
    <source>
        <dbReference type="PROSITE" id="PS50110"/>
    </source>
</evidence>
<gene>
    <name evidence="10" type="ORF">D7M11_28305</name>
</gene>
<keyword evidence="1 6" id="KW-0597">Phosphoprotein</keyword>
<dbReference type="PROSITE" id="PS50110">
    <property type="entry name" value="RESPONSE_REGULATORY"/>
    <property type="match status" value="1"/>
</dbReference>
<dbReference type="InterPro" id="IPR036388">
    <property type="entry name" value="WH-like_DNA-bd_sf"/>
</dbReference>
<dbReference type="GO" id="GO:0000156">
    <property type="term" value="F:phosphorelay response regulator activity"/>
    <property type="evidence" value="ECO:0007669"/>
    <property type="project" value="TreeGrafter"/>
</dbReference>
<comment type="caution">
    <text evidence="10">The sequence shown here is derived from an EMBL/GenBank/DDBJ whole genome shotgun (WGS) entry which is preliminary data.</text>
</comment>
<dbReference type="Proteomes" id="UP000282311">
    <property type="component" value="Unassembled WGS sequence"/>
</dbReference>
<proteinExistence type="predicted"/>
<keyword evidence="4 7" id="KW-0238">DNA-binding</keyword>
<dbReference type="InterPro" id="IPR001789">
    <property type="entry name" value="Sig_transdc_resp-reg_receiver"/>
</dbReference>
<dbReference type="RefSeq" id="WP_120750634.1">
    <property type="nucleotide sequence ID" value="NZ_RBAH01000027.1"/>
</dbReference>
<dbReference type="EMBL" id="RBAH01000027">
    <property type="protein sequence ID" value="RKN72385.1"/>
    <property type="molecule type" value="Genomic_DNA"/>
</dbReference>
<feature type="domain" description="OmpR/PhoB-type" evidence="9">
    <location>
        <begin position="129"/>
        <end position="227"/>
    </location>
</feature>
<dbReference type="Pfam" id="PF00072">
    <property type="entry name" value="Response_reg"/>
    <property type="match status" value="1"/>
</dbReference>
<accession>A0A3B0BG65</accession>
<sequence>MSGKVLLVEDERKIARVLELELRHEGYRMTLAETGPDGLEQALQNDWDVILLDIMLPGMTGLEVLERIREKNKTVPIILLTARDSVPDKVNGLDLGANDYVTKPFAIEELMARIRRHIRTTRLQPGADESVYRVDDLTLEAKSRKVTREQETIDLTPREFELLLYFMKNPGAVLSREQILADVWGYDFAGDTNLVDVYVRYLRQKIDEGFKTKLIQTSRGVGYYLKGPPSGDKPT</sequence>
<dbReference type="InterPro" id="IPR001867">
    <property type="entry name" value="OmpR/PhoB-type_DNA-bd"/>
</dbReference>
<protein>
    <submittedName>
        <fullName evidence="10">DNA-binding response regulator</fullName>
    </submittedName>
</protein>
<feature type="domain" description="Response regulatory" evidence="8">
    <location>
        <begin position="4"/>
        <end position="118"/>
    </location>
</feature>
<dbReference type="InterPro" id="IPR011006">
    <property type="entry name" value="CheY-like_superfamily"/>
</dbReference>
<evidence type="ECO:0000256" key="7">
    <source>
        <dbReference type="PROSITE-ProRule" id="PRU01091"/>
    </source>
</evidence>
<dbReference type="GO" id="GO:0006355">
    <property type="term" value="P:regulation of DNA-templated transcription"/>
    <property type="evidence" value="ECO:0007669"/>
    <property type="project" value="InterPro"/>
</dbReference>
<feature type="modified residue" description="4-aspartylphosphate" evidence="6">
    <location>
        <position position="53"/>
    </location>
</feature>
<keyword evidence="11" id="KW-1185">Reference proteome</keyword>
<dbReference type="CDD" id="cd17574">
    <property type="entry name" value="REC_OmpR"/>
    <property type="match status" value="1"/>
</dbReference>
<feature type="DNA-binding region" description="OmpR/PhoB-type" evidence="7">
    <location>
        <begin position="129"/>
        <end position="227"/>
    </location>
</feature>
<keyword evidence="5" id="KW-0804">Transcription</keyword>
<dbReference type="GO" id="GO:0000976">
    <property type="term" value="F:transcription cis-regulatory region binding"/>
    <property type="evidence" value="ECO:0007669"/>
    <property type="project" value="TreeGrafter"/>
</dbReference>
<dbReference type="SMART" id="SM00862">
    <property type="entry name" value="Trans_reg_C"/>
    <property type="match status" value="1"/>
</dbReference>
<dbReference type="SMART" id="SM00448">
    <property type="entry name" value="REC"/>
    <property type="match status" value="1"/>
</dbReference>
<keyword evidence="2" id="KW-0902">Two-component regulatory system</keyword>
<keyword evidence="3" id="KW-0805">Transcription regulation</keyword>
<dbReference type="Pfam" id="PF00486">
    <property type="entry name" value="Trans_reg_C"/>
    <property type="match status" value="1"/>
</dbReference>
<evidence type="ECO:0000313" key="11">
    <source>
        <dbReference type="Proteomes" id="UP000282311"/>
    </source>
</evidence>
<evidence type="ECO:0000259" key="9">
    <source>
        <dbReference type="PROSITE" id="PS51755"/>
    </source>
</evidence>
<evidence type="ECO:0000256" key="1">
    <source>
        <dbReference type="ARBA" id="ARBA00022553"/>
    </source>
</evidence>
<evidence type="ECO:0000313" key="10">
    <source>
        <dbReference type="EMBL" id="RKN72385.1"/>
    </source>
</evidence>
<dbReference type="FunFam" id="1.10.10.10:FF:000005">
    <property type="entry name" value="Two-component system response regulator"/>
    <property type="match status" value="1"/>
</dbReference>
<dbReference type="PANTHER" id="PTHR48111">
    <property type="entry name" value="REGULATOR OF RPOS"/>
    <property type="match status" value="1"/>
</dbReference>
<evidence type="ECO:0000256" key="5">
    <source>
        <dbReference type="ARBA" id="ARBA00023163"/>
    </source>
</evidence>
<dbReference type="AlphaFoldDB" id="A0A3B0BG65"/>
<dbReference type="Gene3D" id="6.10.250.690">
    <property type="match status" value="1"/>
</dbReference>
<dbReference type="OrthoDB" id="9790442at2"/>
<dbReference type="Gene3D" id="3.40.50.2300">
    <property type="match status" value="1"/>
</dbReference>
<dbReference type="GO" id="GO:0032993">
    <property type="term" value="C:protein-DNA complex"/>
    <property type="evidence" value="ECO:0007669"/>
    <property type="project" value="TreeGrafter"/>
</dbReference>
<name>A0A3B0BG65_9BACL</name>
<evidence type="ECO:0000256" key="4">
    <source>
        <dbReference type="ARBA" id="ARBA00023125"/>
    </source>
</evidence>
<dbReference type="SUPFAM" id="SSF52172">
    <property type="entry name" value="CheY-like"/>
    <property type="match status" value="1"/>
</dbReference>
<dbReference type="PROSITE" id="PS51755">
    <property type="entry name" value="OMPR_PHOB"/>
    <property type="match status" value="1"/>
</dbReference>
<dbReference type="FunFam" id="3.40.50.2300:FF:000001">
    <property type="entry name" value="DNA-binding response regulator PhoB"/>
    <property type="match status" value="1"/>
</dbReference>